<dbReference type="Proteomes" id="UP001320876">
    <property type="component" value="Unassembled WGS sequence"/>
</dbReference>
<feature type="signal peptide" evidence="1">
    <location>
        <begin position="1"/>
        <end position="28"/>
    </location>
</feature>
<dbReference type="InterPro" id="IPR011042">
    <property type="entry name" value="6-blade_b-propeller_TolB-like"/>
</dbReference>
<organism evidence="2 3">
    <name type="scientific">Luteolibacter arcticus</name>
    <dbReference type="NCBI Taxonomy" id="1581411"/>
    <lineage>
        <taxon>Bacteria</taxon>
        <taxon>Pseudomonadati</taxon>
        <taxon>Verrucomicrobiota</taxon>
        <taxon>Verrucomicrobiia</taxon>
        <taxon>Verrucomicrobiales</taxon>
        <taxon>Verrucomicrobiaceae</taxon>
        <taxon>Luteolibacter</taxon>
    </lineage>
</organism>
<dbReference type="Pfam" id="PF07676">
    <property type="entry name" value="PD40"/>
    <property type="match status" value="1"/>
</dbReference>
<keyword evidence="3" id="KW-1185">Reference proteome</keyword>
<dbReference type="SUPFAM" id="SSF69304">
    <property type="entry name" value="Tricorn protease N-terminal domain"/>
    <property type="match status" value="1"/>
</dbReference>
<sequence>MMRTMVTSGFAVVGVMALSGGLATVARAEADANEAGPAGKAKVEAVAVAAVKVEVKDGKIVLRTAAGVVRELTTSGRDAAPVLSPDGEWVVFVRAVPGRKISTGSGEEDAAELWQVRADGKEPTLLVSPRDAEEVKDVVATFHGAQFSADGRLVYYMTPAWATSGAVRVVDTTNRKDRFLMAGNTLRVIHAGKYRDHLLVMQRRYFLGGGSYDWYWLFQADGKEVGPVGEEMEGFEELYLEGAGEAEER</sequence>
<comment type="caution">
    <text evidence="2">The sequence shown here is derived from an EMBL/GenBank/DDBJ whole genome shotgun (WGS) entry which is preliminary data.</text>
</comment>
<gene>
    <name evidence="2" type="ORF">OKA05_29210</name>
</gene>
<reference evidence="2 3" key="1">
    <citation type="submission" date="2022-10" db="EMBL/GenBank/DDBJ databases">
        <title>Luteolibacter arcticus strain CCTCC AB 2014275, whole genome shotgun sequencing project.</title>
        <authorList>
            <person name="Zhao G."/>
            <person name="Shen L."/>
        </authorList>
    </citation>
    <scope>NUCLEOTIDE SEQUENCE [LARGE SCALE GENOMIC DNA]</scope>
    <source>
        <strain evidence="2 3">CCTCC AB 2014275</strain>
    </source>
</reference>
<evidence type="ECO:0000313" key="2">
    <source>
        <dbReference type="EMBL" id="MCW1926663.1"/>
    </source>
</evidence>
<proteinExistence type="predicted"/>
<dbReference type="EMBL" id="JAPDDT010000037">
    <property type="protein sequence ID" value="MCW1926663.1"/>
    <property type="molecule type" value="Genomic_DNA"/>
</dbReference>
<feature type="chain" id="PRO_5047294162" evidence="1">
    <location>
        <begin position="29"/>
        <end position="249"/>
    </location>
</feature>
<keyword evidence="1" id="KW-0732">Signal</keyword>
<dbReference type="InterPro" id="IPR011659">
    <property type="entry name" value="WD40"/>
</dbReference>
<dbReference type="RefSeq" id="WP_264490771.1">
    <property type="nucleotide sequence ID" value="NZ_JAPDDT010000037.1"/>
</dbReference>
<accession>A0ABT3GT34</accession>
<protein>
    <submittedName>
        <fullName evidence="2">Uncharacterized protein</fullName>
    </submittedName>
</protein>
<name>A0ABT3GT34_9BACT</name>
<dbReference type="Gene3D" id="2.120.10.30">
    <property type="entry name" value="TolB, C-terminal domain"/>
    <property type="match status" value="1"/>
</dbReference>
<evidence type="ECO:0000313" key="3">
    <source>
        <dbReference type="Proteomes" id="UP001320876"/>
    </source>
</evidence>
<evidence type="ECO:0000256" key="1">
    <source>
        <dbReference type="SAM" id="SignalP"/>
    </source>
</evidence>